<evidence type="ECO:0000256" key="3">
    <source>
        <dbReference type="ARBA" id="ARBA00022989"/>
    </source>
</evidence>
<evidence type="ECO:0000259" key="8">
    <source>
        <dbReference type="Pfam" id="PF02932"/>
    </source>
</evidence>
<dbReference type="CDD" id="cd18989">
    <property type="entry name" value="LGIC_ECD_cation"/>
    <property type="match status" value="1"/>
</dbReference>
<keyword evidence="4 5" id="KW-0472">Membrane</keyword>
<comment type="subcellular location">
    <subcellularLocation>
        <location evidence="1">Membrane</location>
        <topology evidence="1">Multi-pass membrane protein</topology>
    </subcellularLocation>
</comment>
<dbReference type="AlphaFoldDB" id="A0AAN9GE80"/>
<keyword evidence="5" id="KW-0813">Transport</keyword>
<keyword evidence="5" id="KW-0406">Ion transport</keyword>
<dbReference type="InterPro" id="IPR006202">
    <property type="entry name" value="Neur_chan_lig-bd"/>
</dbReference>
<evidence type="ECO:0000259" key="7">
    <source>
        <dbReference type="Pfam" id="PF02931"/>
    </source>
</evidence>
<feature type="transmembrane region" description="Helical" evidence="5">
    <location>
        <begin position="581"/>
        <end position="605"/>
    </location>
</feature>
<comment type="similarity">
    <text evidence="5">Belongs to the ligand-gated ion channel (TC 1.A.9) family.</text>
</comment>
<dbReference type="PANTHER" id="PTHR18945">
    <property type="entry name" value="NEUROTRANSMITTER GATED ION CHANNEL"/>
    <property type="match status" value="1"/>
</dbReference>
<feature type="domain" description="Neurotransmitter-gated ion-channel transmembrane" evidence="8">
    <location>
        <begin position="256"/>
        <end position="596"/>
    </location>
</feature>
<dbReference type="GO" id="GO:0005230">
    <property type="term" value="F:extracellular ligand-gated monoatomic ion channel activity"/>
    <property type="evidence" value="ECO:0007669"/>
    <property type="project" value="InterPro"/>
</dbReference>
<dbReference type="SUPFAM" id="SSF90112">
    <property type="entry name" value="Neurotransmitter-gated ion-channel transmembrane pore"/>
    <property type="match status" value="1"/>
</dbReference>
<sequence length="606" mass="67963">MPPKPASRVVLTNKSVTSMFILLALTSGLMTSLVRSHPSYGDVVTLHSDLFANYSRNVRPVWNQSDAVPVLVDFELLSIVHLDPVRQELTISCVVSTRWTDLMLSWDPQQYGGLSSLHPSLADMWAPPLMAMEMKEEAADTMLWHTDVILQHNGSAFLRAKGHVIVACDLDMTFFPFDKQTCTVSFMASDYTEAEVVLLGDRQFSVTRSVRPNRQWEVYSRGFLSDVFGSEPQTFSRIRFELSLHRLYTYYLLNMLLPYVLISMLTLLAFLVPLSSGERAAFGLTGLLAQVVFLNVLSDAMPRSSDDAPLVVLLCLTLLALSAAAVVMSVVSLRTYHLHHSPGGNSLISRLRGPVKLVKHYLGRKARVARAEVEQDDPRTELSANRDLKHFLAWEGERGEDSESRGEQLLAHTPRPCLCHEDGVTKEAAETHEIRRRQVMNQSQVKNVTHLQGREEDVTKEEVEMEEFRRPQLSTQGRPISTPLSTVCQLLGDLQCGHTVTRLAAQHGGLEKNASGQAREDDKEPHHQEQTKDDQVKTLMHILTVLTRATEVKQDRPHLLPRGMIVARETDMTRLAKRIDCISLTVFCLLFVAAVIAFFASISLFA</sequence>
<gene>
    <name evidence="9" type="ORF">V1264_019627</name>
</gene>
<dbReference type="FunFam" id="2.70.170.10:FF:000028">
    <property type="entry name" value="AcetylCholine Receptor"/>
    <property type="match status" value="1"/>
</dbReference>
<feature type="transmembrane region" description="Helical" evidence="5">
    <location>
        <begin position="310"/>
        <end position="331"/>
    </location>
</feature>
<dbReference type="GO" id="GO:0004888">
    <property type="term" value="F:transmembrane signaling receptor activity"/>
    <property type="evidence" value="ECO:0007669"/>
    <property type="project" value="InterPro"/>
</dbReference>
<dbReference type="InterPro" id="IPR036719">
    <property type="entry name" value="Neuro-gated_channel_TM_sf"/>
</dbReference>
<feature type="domain" description="Neurotransmitter-gated ion-channel ligand-binding" evidence="7">
    <location>
        <begin position="46"/>
        <end position="246"/>
    </location>
</feature>
<evidence type="ECO:0000256" key="2">
    <source>
        <dbReference type="ARBA" id="ARBA00022692"/>
    </source>
</evidence>
<accession>A0AAN9GE80</accession>
<feature type="compositionally biased region" description="Basic and acidic residues" evidence="6">
    <location>
        <begin position="518"/>
        <end position="534"/>
    </location>
</feature>
<name>A0AAN9GE80_9CAEN</name>
<keyword evidence="2 5" id="KW-0812">Transmembrane</keyword>
<feature type="transmembrane region" description="Helical" evidence="5">
    <location>
        <begin position="248"/>
        <end position="273"/>
    </location>
</feature>
<evidence type="ECO:0000256" key="6">
    <source>
        <dbReference type="SAM" id="MobiDB-lite"/>
    </source>
</evidence>
<keyword evidence="5" id="KW-0407">Ion channel</keyword>
<evidence type="ECO:0000313" key="10">
    <source>
        <dbReference type="Proteomes" id="UP001374579"/>
    </source>
</evidence>
<evidence type="ECO:0000256" key="1">
    <source>
        <dbReference type="ARBA" id="ARBA00004141"/>
    </source>
</evidence>
<dbReference type="Gene3D" id="1.20.58.390">
    <property type="entry name" value="Neurotransmitter-gated ion-channel transmembrane domain"/>
    <property type="match status" value="1"/>
</dbReference>
<feature type="compositionally biased region" description="Basic and acidic residues" evidence="6">
    <location>
        <begin position="452"/>
        <end position="470"/>
    </location>
</feature>
<keyword evidence="10" id="KW-1185">Reference proteome</keyword>
<feature type="region of interest" description="Disordered" evidence="6">
    <location>
        <begin position="448"/>
        <end position="478"/>
    </location>
</feature>
<dbReference type="GO" id="GO:0016020">
    <property type="term" value="C:membrane"/>
    <property type="evidence" value="ECO:0007669"/>
    <property type="project" value="UniProtKB-SubCell"/>
</dbReference>
<dbReference type="CDD" id="cd19051">
    <property type="entry name" value="LGIC_TM_cation"/>
    <property type="match status" value="1"/>
</dbReference>
<organism evidence="9 10">
    <name type="scientific">Littorina saxatilis</name>
    <dbReference type="NCBI Taxonomy" id="31220"/>
    <lineage>
        <taxon>Eukaryota</taxon>
        <taxon>Metazoa</taxon>
        <taxon>Spiralia</taxon>
        <taxon>Lophotrochozoa</taxon>
        <taxon>Mollusca</taxon>
        <taxon>Gastropoda</taxon>
        <taxon>Caenogastropoda</taxon>
        <taxon>Littorinimorpha</taxon>
        <taxon>Littorinoidea</taxon>
        <taxon>Littorinidae</taxon>
        <taxon>Littorina</taxon>
    </lineage>
</organism>
<dbReference type="PRINTS" id="PR00252">
    <property type="entry name" value="NRIONCHANNEL"/>
</dbReference>
<dbReference type="SUPFAM" id="SSF63712">
    <property type="entry name" value="Nicotinic receptor ligand binding domain-like"/>
    <property type="match status" value="1"/>
</dbReference>
<feature type="region of interest" description="Disordered" evidence="6">
    <location>
        <begin position="512"/>
        <end position="534"/>
    </location>
</feature>
<feature type="transmembrane region" description="Helical" evidence="5">
    <location>
        <begin position="280"/>
        <end position="298"/>
    </location>
</feature>
<dbReference type="Gene3D" id="2.70.170.10">
    <property type="entry name" value="Neurotransmitter-gated ion-channel ligand-binding domain"/>
    <property type="match status" value="1"/>
</dbReference>
<dbReference type="InterPro" id="IPR038050">
    <property type="entry name" value="Neuro_actylchol_rec"/>
</dbReference>
<dbReference type="InterPro" id="IPR006029">
    <property type="entry name" value="Neurotrans-gated_channel_TM"/>
</dbReference>
<evidence type="ECO:0000256" key="5">
    <source>
        <dbReference type="RuleBase" id="RU000687"/>
    </source>
</evidence>
<proteinExistence type="inferred from homology"/>
<evidence type="ECO:0000256" key="4">
    <source>
        <dbReference type="ARBA" id="ARBA00023136"/>
    </source>
</evidence>
<protein>
    <submittedName>
        <fullName evidence="9">Uncharacterized protein</fullName>
    </submittedName>
</protein>
<dbReference type="InterPro" id="IPR036734">
    <property type="entry name" value="Neur_chan_lig-bd_sf"/>
</dbReference>
<dbReference type="InterPro" id="IPR018000">
    <property type="entry name" value="Neurotransmitter_ion_chnl_CS"/>
</dbReference>
<dbReference type="InterPro" id="IPR006201">
    <property type="entry name" value="Neur_channel"/>
</dbReference>
<dbReference type="Pfam" id="PF02931">
    <property type="entry name" value="Neur_chan_LBD"/>
    <property type="match status" value="1"/>
</dbReference>
<dbReference type="EMBL" id="JBAMIC010000008">
    <property type="protein sequence ID" value="KAK7105001.1"/>
    <property type="molecule type" value="Genomic_DNA"/>
</dbReference>
<dbReference type="PROSITE" id="PS00236">
    <property type="entry name" value="NEUROTR_ION_CHANNEL"/>
    <property type="match status" value="1"/>
</dbReference>
<comment type="caution">
    <text evidence="9">The sequence shown here is derived from an EMBL/GenBank/DDBJ whole genome shotgun (WGS) entry which is preliminary data.</text>
</comment>
<dbReference type="Proteomes" id="UP001374579">
    <property type="component" value="Unassembled WGS sequence"/>
</dbReference>
<dbReference type="Pfam" id="PF02932">
    <property type="entry name" value="Neur_chan_memb"/>
    <property type="match status" value="1"/>
</dbReference>
<reference evidence="9 10" key="1">
    <citation type="submission" date="2024-02" db="EMBL/GenBank/DDBJ databases">
        <title>Chromosome-scale genome assembly of the rough periwinkle Littorina saxatilis.</title>
        <authorList>
            <person name="De Jode A."/>
            <person name="Faria R."/>
            <person name="Formenti G."/>
            <person name="Sims Y."/>
            <person name="Smith T.P."/>
            <person name="Tracey A."/>
            <person name="Wood J.M.D."/>
            <person name="Zagrodzka Z.B."/>
            <person name="Johannesson K."/>
            <person name="Butlin R.K."/>
            <person name="Leder E.H."/>
        </authorList>
    </citation>
    <scope>NUCLEOTIDE SEQUENCE [LARGE SCALE GENOMIC DNA]</scope>
    <source>
        <strain evidence="9">Snail1</strain>
        <tissue evidence="9">Muscle</tissue>
    </source>
</reference>
<evidence type="ECO:0000313" key="9">
    <source>
        <dbReference type="EMBL" id="KAK7105001.1"/>
    </source>
</evidence>
<keyword evidence="3 5" id="KW-1133">Transmembrane helix</keyword>